<sequence length="531" mass="59032">MDKDNTEDDIESLMEDMDYIPGHFHLKLSLNCDPVGPLTLRHRDTYLKQESLWGELEAEVGYLQYAVRNLLGLLAFHLEQLDTAEEIFRGICKEDPGNLNAWANLGYVYDKLGRELDAGECVEKVSHLMGLDAGEACQEETRLLAARCLAEQAYVHPYDVELDSEDDLRERLTAALTFYNKALDYGGQLIPTEEKRSWYFKMATIYIRLDDIVKSKEDCEYSRITHYNKGLRLLNETLKSEKTQHKALAWCYIGIMLERKEEFNTIPMSIHDCGYSASDPLSCYGTAINMASDDAFILNLLAKVFFLLGKHEMATGISNMALNVLPDPELNWQAYCTRAKINMVFYIRDLEKAKNGQGGIPDRQRLTEARKDLDKVLTVRPCLRTHLEMAQVYYYMGVDALQESLLVDEGAVNCALGTLPAAERRGSERRRMLQTGRGVGKAGERGHHGPALPPAGPPVCVPAGRPRSQPRHHPAGGVGAKGGGEVPKGPGEGRAEVPLQESDGRGHGVIQGPDQDRTAGSSEEATGHSHA</sequence>
<evidence type="ECO:0000256" key="1">
    <source>
        <dbReference type="SAM" id="MobiDB-lite"/>
    </source>
</evidence>
<dbReference type="Gene3D" id="1.25.40.10">
    <property type="entry name" value="Tetratricopeptide repeat domain"/>
    <property type="match status" value="2"/>
</dbReference>
<reference evidence="2" key="2">
    <citation type="submission" date="2025-08" db="UniProtKB">
        <authorList>
            <consortium name="Ensembl"/>
        </authorList>
    </citation>
    <scope>IDENTIFICATION</scope>
</reference>
<feature type="compositionally biased region" description="Pro residues" evidence="1">
    <location>
        <begin position="451"/>
        <end position="460"/>
    </location>
</feature>
<feature type="region of interest" description="Disordered" evidence="1">
    <location>
        <begin position="424"/>
        <end position="531"/>
    </location>
</feature>
<dbReference type="Pfam" id="PF13181">
    <property type="entry name" value="TPR_8"/>
    <property type="match status" value="1"/>
</dbReference>
<dbReference type="PANTHER" id="PTHR16253">
    <property type="entry name" value="TETRATRICOPEPTIDE REPEAT PROTEIN 22"/>
    <property type="match status" value="1"/>
</dbReference>
<dbReference type="GeneTree" id="ENSGT00390000007658"/>
<dbReference type="InterPro" id="IPR042342">
    <property type="entry name" value="TTC22"/>
</dbReference>
<gene>
    <name evidence="2" type="primary">ttc22</name>
</gene>
<dbReference type="InterPro" id="IPR019734">
    <property type="entry name" value="TPR_rpt"/>
</dbReference>
<evidence type="ECO:0000313" key="3">
    <source>
        <dbReference type="Proteomes" id="UP000694558"/>
    </source>
</evidence>
<dbReference type="PANTHER" id="PTHR16253:SF0">
    <property type="entry name" value="TETRATRICOPEPTIDE REPEAT PROTEIN 22"/>
    <property type="match status" value="1"/>
</dbReference>
<name>A0A8D3D4K9_SCOMX</name>
<dbReference type="Ensembl" id="ENSSMAT00000059269.1">
    <property type="protein sequence ID" value="ENSSMAP00000054467.1"/>
    <property type="gene ID" value="ENSSMAG00000020697.2"/>
</dbReference>
<dbReference type="AlphaFoldDB" id="A0A8D3D4K9"/>
<accession>A0A8D3D4K9</accession>
<feature type="compositionally biased region" description="Gly residues" evidence="1">
    <location>
        <begin position="476"/>
        <end position="492"/>
    </location>
</feature>
<organism evidence="2 3">
    <name type="scientific">Scophthalmus maximus</name>
    <name type="common">Turbot</name>
    <name type="synonym">Psetta maxima</name>
    <dbReference type="NCBI Taxonomy" id="52904"/>
    <lineage>
        <taxon>Eukaryota</taxon>
        <taxon>Metazoa</taxon>
        <taxon>Chordata</taxon>
        <taxon>Craniata</taxon>
        <taxon>Vertebrata</taxon>
        <taxon>Euteleostomi</taxon>
        <taxon>Actinopterygii</taxon>
        <taxon>Neopterygii</taxon>
        <taxon>Teleostei</taxon>
        <taxon>Neoteleostei</taxon>
        <taxon>Acanthomorphata</taxon>
        <taxon>Carangaria</taxon>
        <taxon>Pleuronectiformes</taxon>
        <taxon>Pleuronectoidei</taxon>
        <taxon>Scophthalmidae</taxon>
        <taxon>Scophthalmus</taxon>
    </lineage>
</organism>
<dbReference type="Proteomes" id="UP000694558">
    <property type="component" value="Chromosome 12"/>
</dbReference>
<proteinExistence type="predicted"/>
<evidence type="ECO:0000313" key="2">
    <source>
        <dbReference type="Ensembl" id="ENSSMAP00000054467.1"/>
    </source>
</evidence>
<protein>
    <submittedName>
        <fullName evidence="2">Tetratricopeptide repeat domain 22</fullName>
    </submittedName>
</protein>
<dbReference type="SUPFAM" id="SSF48452">
    <property type="entry name" value="TPR-like"/>
    <property type="match status" value="2"/>
</dbReference>
<reference evidence="2" key="1">
    <citation type="submission" date="2023-05" db="EMBL/GenBank/DDBJ databases">
        <title>High-quality long-read genome of Scophthalmus maximus.</title>
        <authorList>
            <person name="Lien S."/>
            <person name="Martinez P."/>
        </authorList>
    </citation>
    <scope>NUCLEOTIDE SEQUENCE [LARGE SCALE GENOMIC DNA]</scope>
</reference>
<dbReference type="InterPro" id="IPR011990">
    <property type="entry name" value="TPR-like_helical_dom_sf"/>
</dbReference>